<reference evidence="1" key="1">
    <citation type="submission" date="2018-04" db="EMBL/GenBank/DDBJ databases">
        <title>WGS assembly of Panicum hallii.</title>
        <authorList>
            <person name="Lovell J."/>
            <person name="Jenkins J."/>
            <person name="Lowry D."/>
            <person name="Mamidi S."/>
            <person name="Sreedasyam A."/>
            <person name="Weng X."/>
            <person name="Barry K."/>
            <person name="Bonette J."/>
            <person name="Campitelli B."/>
            <person name="Daum C."/>
            <person name="Gordon S."/>
            <person name="Gould B."/>
            <person name="Lipzen A."/>
            <person name="Macqueen A."/>
            <person name="Palacio-Mejia J."/>
            <person name="Plott C."/>
            <person name="Shakirov E."/>
            <person name="Shu S."/>
            <person name="Yoshinaga Y."/>
            <person name="Zane M."/>
            <person name="Rokhsar D."/>
            <person name="Grimwood J."/>
            <person name="Schmutz J."/>
            <person name="Juenger T."/>
        </authorList>
    </citation>
    <scope>NUCLEOTIDE SEQUENCE [LARGE SCALE GENOMIC DNA]</scope>
    <source>
        <strain evidence="1">FIL2</strain>
    </source>
</reference>
<organism evidence="1">
    <name type="scientific">Panicum hallii</name>
    <dbReference type="NCBI Taxonomy" id="206008"/>
    <lineage>
        <taxon>Eukaryota</taxon>
        <taxon>Viridiplantae</taxon>
        <taxon>Streptophyta</taxon>
        <taxon>Embryophyta</taxon>
        <taxon>Tracheophyta</taxon>
        <taxon>Spermatophyta</taxon>
        <taxon>Magnoliopsida</taxon>
        <taxon>Liliopsida</taxon>
        <taxon>Poales</taxon>
        <taxon>Poaceae</taxon>
        <taxon>PACMAD clade</taxon>
        <taxon>Panicoideae</taxon>
        <taxon>Panicodae</taxon>
        <taxon>Paniceae</taxon>
        <taxon>Panicinae</taxon>
        <taxon>Panicum</taxon>
        <taxon>Panicum sect. Panicum</taxon>
    </lineage>
</organism>
<protein>
    <submittedName>
        <fullName evidence="1">Uncharacterized protein</fullName>
    </submittedName>
</protein>
<sequence>MLIGLLLKMPGKRCFVCTIEEQSISRDPPASEPELEETVLCARPGDKCLQGRKTWSSHDMFVLLGSVKFGGKDDGLGCCIHPFYLIRETHE</sequence>
<gene>
    <name evidence="1" type="ORF">PAHAL_4G031800</name>
</gene>
<proteinExistence type="predicted"/>
<dbReference type="EMBL" id="CM008049">
    <property type="protein sequence ID" value="PVH47300.1"/>
    <property type="molecule type" value="Genomic_DNA"/>
</dbReference>
<dbReference type="Gramene" id="PVH47300">
    <property type="protein sequence ID" value="PVH47300"/>
    <property type="gene ID" value="PAHAL_4G031800"/>
</dbReference>
<dbReference type="AlphaFoldDB" id="A0A2T8JBJ9"/>
<dbReference type="Proteomes" id="UP000243499">
    <property type="component" value="Chromosome 4"/>
</dbReference>
<name>A0A2T8JBJ9_9POAL</name>
<accession>A0A2T8JBJ9</accession>
<evidence type="ECO:0000313" key="1">
    <source>
        <dbReference type="EMBL" id="PVH47300.1"/>
    </source>
</evidence>